<dbReference type="AlphaFoldDB" id="A0A6I4TLD5"/>
<sequence length="149" mass="16600">MPTDKQKLGDFGENLVAKSCSCPKCKRSKTLKKLPPNFKCADLICDFCGYLAQVKTANVGDVEKLPLKILGAAWGPQKERMDAAIYFPLFLVLSEKEGSAAAIYYLPSDLQSPELFKPRKPLSENARRAGWQGFIYDISAIQSHFVRLV</sequence>
<organism evidence="1 2">
    <name type="scientific">Qipengyuania aquimaris</name>
    <dbReference type="NCBI Taxonomy" id="255984"/>
    <lineage>
        <taxon>Bacteria</taxon>
        <taxon>Pseudomonadati</taxon>
        <taxon>Pseudomonadota</taxon>
        <taxon>Alphaproteobacteria</taxon>
        <taxon>Sphingomonadales</taxon>
        <taxon>Erythrobacteraceae</taxon>
        <taxon>Qipengyuania</taxon>
    </lineage>
</organism>
<accession>A0A6I4TLD5</accession>
<dbReference type="InterPro" id="IPR043025">
    <property type="entry name" value="DRP_PD-(D/E)XK_dom"/>
</dbReference>
<dbReference type="Gene3D" id="3.40.210.30">
    <property type="entry name" value="Dam replacing family, catalytic PD-(D/E)XK domain"/>
    <property type="match status" value="1"/>
</dbReference>
<evidence type="ECO:0000313" key="1">
    <source>
        <dbReference type="EMBL" id="MXO95363.1"/>
    </source>
</evidence>
<dbReference type="Proteomes" id="UP000432727">
    <property type="component" value="Unassembled WGS sequence"/>
</dbReference>
<dbReference type="InterPro" id="IPR010324">
    <property type="entry name" value="DRP"/>
</dbReference>
<name>A0A6I4TLD5_9SPHN</name>
<protein>
    <submittedName>
        <fullName evidence="1">Uncharacterized protein</fullName>
    </submittedName>
</protein>
<keyword evidence="2" id="KW-1185">Reference proteome</keyword>
<proteinExistence type="predicted"/>
<reference evidence="1 2" key="1">
    <citation type="submission" date="2019-12" db="EMBL/GenBank/DDBJ databases">
        <title>Genomic-based taxomic classification of the family Erythrobacteraceae.</title>
        <authorList>
            <person name="Xu L."/>
        </authorList>
    </citation>
    <scope>NUCLEOTIDE SEQUENCE [LARGE SCALE GENOMIC DNA]</scope>
    <source>
        <strain evidence="1 2">JCM 12189</strain>
    </source>
</reference>
<dbReference type="OrthoDB" id="1664032at2"/>
<evidence type="ECO:0000313" key="2">
    <source>
        <dbReference type="Proteomes" id="UP000432727"/>
    </source>
</evidence>
<comment type="caution">
    <text evidence="1">The sequence shown here is derived from an EMBL/GenBank/DDBJ whole genome shotgun (WGS) entry which is preliminary data.</text>
</comment>
<dbReference type="RefSeq" id="WP_160594655.1">
    <property type="nucleotide sequence ID" value="NZ_WTYI01000001.1"/>
</dbReference>
<dbReference type="EMBL" id="WTYI01000001">
    <property type="protein sequence ID" value="MXO95363.1"/>
    <property type="molecule type" value="Genomic_DNA"/>
</dbReference>
<dbReference type="Pfam" id="PF06044">
    <property type="entry name" value="DpnI"/>
    <property type="match status" value="1"/>
</dbReference>
<gene>
    <name evidence="1" type="ORF">GRI34_02875</name>
</gene>